<keyword evidence="2" id="KW-1185">Reference proteome</keyword>
<dbReference type="EMBL" id="CM018044">
    <property type="protein sequence ID" value="KAA8529821.1"/>
    <property type="molecule type" value="Genomic_DNA"/>
</dbReference>
<reference evidence="1 2" key="1">
    <citation type="submission" date="2019-09" db="EMBL/GenBank/DDBJ databases">
        <title>A chromosome-level genome assembly of the Chinese tupelo Nyssa sinensis.</title>
        <authorList>
            <person name="Yang X."/>
            <person name="Kang M."/>
            <person name="Yang Y."/>
            <person name="Xiong H."/>
            <person name="Wang M."/>
            <person name="Zhang Z."/>
            <person name="Wang Z."/>
            <person name="Wu H."/>
            <person name="Ma T."/>
            <person name="Liu J."/>
            <person name="Xi Z."/>
        </authorList>
    </citation>
    <scope>NUCLEOTIDE SEQUENCE [LARGE SCALE GENOMIC DNA]</scope>
    <source>
        <strain evidence="1">J267</strain>
        <tissue evidence="1">Leaf</tissue>
    </source>
</reference>
<name>A0A5J5AKX4_9ASTE</name>
<sequence>MMSPAELQEQRNKGLCYNCNEKFIPRHRYNKLFFIDTCLEDGDDDTVMKKDDEVDNPAVETPRISFHAINDTSAPETMLVKGKLKHMAVTILAMVAYGERLVSPGTQ</sequence>
<evidence type="ECO:0000313" key="2">
    <source>
        <dbReference type="Proteomes" id="UP000325577"/>
    </source>
</evidence>
<gene>
    <name evidence="1" type="ORF">F0562_034355</name>
</gene>
<dbReference type="Proteomes" id="UP000325577">
    <property type="component" value="Linkage Group LG20"/>
</dbReference>
<accession>A0A5J5AKX4</accession>
<dbReference type="OrthoDB" id="1938922at2759"/>
<organism evidence="1 2">
    <name type="scientific">Nyssa sinensis</name>
    <dbReference type="NCBI Taxonomy" id="561372"/>
    <lineage>
        <taxon>Eukaryota</taxon>
        <taxon>Viridiplantae</taxon>
        <taxon>Streptophyta</taxon>
        <taxon>Embryophyta</taxon>
        <taxon>Tracheophyta</taxon>
        <taxon>Spermatophyta</taxon>
        <taxon>Magnoliopsida</taxon>
        <taxon>eudicotyledons</taxon>
        <taxon>Gunneridae</taxon>
        <taxon>Pentapetalae</taxon>
        <taxon>asterids</taxon>
        <taxon>Cornales</taxon>
        <taxon>Nyssaceae</taxon>
        <taxon>Nyssa</taxon>
    </lineage>
</organism>
<dbReference type="AlphaFoldDB" id="A0A5J5AKX4"/>
<proteinExistence type="predicted"/>
<evidence type="ECO:0000313" key="1">
    <source>
        <dbReference type="EMBL" id="KAA8529821.1"/>
    </source>
</evidence>
<protein>
    <submittedName>
        <fullName evidence="1">Uncharacterized protein</fullName>
    </submittedName>
</protein>